<reference evidence="5 6" key="1">
    <citation type="submission" date="2018-03" db="EMBL/GenBank/DDBJ databases">
        <title>Genomic Encyclopedia of Archaeal and Bacterial Type Strains, Phase II (KMG-II): from individual species to whole genera.</title>
        <authorList>
            <person name="Goeker M."/>
        </authorList>
    </citation>
    <scope>NUCLEOTIDE SEQUENCE [LARGE SCALE GENOMIC DNA]</scope>
    <source>
        <strain evidence="5 6">DSM 45211</strain>
    </source>
</reference>
<dbReference type="Proteomes" id="UP000243528">
    <property type="component" value="Unassembled WGS sequence"/>
</dbReference>
<proteinExistence type="predicted"/>
<dbReference type="SUPFAM" id="SSF48452">
    <property type="entry name" value="TPR-like"/>
    <property type="match status" value="2"/>
</dbReference>
<evidence type="ECO:0000313" key="6">
    <source>
        <dbReference type="Proteomes" id="UP000243528"/>
    </source>
</evidence>
<keyword evidence="1" id="KW-0805">Transcription regulation</keyword>
<dbReference type="PRINTS" id="PR00038">
    <property type="entry name" value="HTHLUXR"/>
</dbReference>
<dbReference type="GO" id="GO:0006355">
    <property type="term" value="P:regulation of DNA-templated transcription"/>
    <property type="evidence" value="ECO:0007669"/>
    <property type="project" value="InterPro"/>
</dbReference>
<dbReference type="Gene3D" id="1.25.40.10">
    <property type="entry name" value="Tetratricopeptide repeat domain"/>
    <property type="match status" value="1"/>
</dbReference>
<keyword evidence="3" id="KW-0804">Transcription</keyword>
<accession>A0A2P8EFS1</accession>
<dbReference type="InterPro" id="IPR000792">
    <property type="entry name" value="Tscrpt_reg_LuxR_C"/>
</dbReference>
<evidence type="ECO:0000256" key="3">
    <source>
        <dbReference type="ARBA" id="ARBA00023163"/>
    </source>
</evidence>
<dbReference type="InterPro" id="IPR016032">
    <property type="entry name" value="Sig_transdc_resp-reg_C-effctor"/>
</dbReference>
<keyword evidence="2" id="KW-0238">DNA-binding</keyword>
<keyword evidence="6" id="KW-1185">Reference proteome</keyword>
<dbReference type="AlphaFoldDB" id="A0A2P8EFS1"/>
<dbReference type="SMART" id="SM00421">
    <property type="entry name" value="HTH_LUXR"/>
    <property type="match status" value="1"/>
</dbReference>
<protein>
    <submittedName>
        <fullName evidence="5">LuxR family transcriptional regulator</fullName>
    </submittedName>
</protein>
<dbReference type="OrthoDB" id="27092at2"/>
<evidence type="ECO:0000259" key="4">
    <source>
        <dbReference type="PROSITE" id="PS50043"/>
    </source>
</evidence>
<organism evidence="5 6">
    <name type="scientific">Haloactinopolyspora alba</name>
    <dbReference type="NCBI Taxonomy" id="648780"/>
    <lineage>
        <taxon>Bacteria</taxon>
        <taxon>Bacillati</taxon>
        <taxon>Actinomycetota</taxon>
        <taxon>Actinomycetes</taxon>
        <taxon>Jiangellales</taxon>
        <taxon>Jiangellaceae</taxon>
        <taxon>Haloactinopolyspora</taxon>
    </lineage>
</organism>
<comment type="caution">
    <text evidence="5">The sequence shown here is derived from an EMBL/GenBank/DDBJ whole genome shotgun (WGS) entry which is preliminary data.</text>
</comment>
<dbReference type="CDD" id="cd06170">
    <property type="entry name" value="LuxR_C_like"/>
    <property type="match status" value="1"/>
</dbReference>
<dbReference type="Pfam" id="PF00196">
    <property type="entry name" value="GerE"/>
    <property type="match status" value="1"/>
</dbReference>
<dbReference type="GO" id="GO:0003677">
    <property type="term" value="F:DNA binding"/>
    <property type="evidence" value="ECO:0007669"/>
    <property type="project" value="UniProtKB-KW"/>
</dbReference>
<dbReference type="SUPFAM" id="SSF46894">
    <property type="entry name" value="C-terminal effector domain of the bipartite response regulators"/>
    <property type="match status" value="1"/>
</dbReference>
<gene>
    <name evidence="5" type="ORF">CLV30_101280</name>
</gene>
<dbReference type="Gene3D" id="1.10.10.10">
    <property type="entry name" value="Winged helix-like DNA-binding domain superfamily/Winged helix DNA-binding domain"/>
    <property type="match status" value="1"/>
</dbReference>
<dbReference type="InterPro" id="IPR011990">
    <property type="entry name" value="TPR-like_helical_dom_sf"/>
</dbReference>
<dbReference type="PANTHER" id="PTHR44688">
    <property type="entry name" value="DNA-BINDING TRANSCRIPTIONAL ACTIVATOR DEVR_DOSR"/>
    <property type="match status" value="1"/>
</dbReference>
<dbReference type="PROSITE" id="PS00622">
    <property type="entry name" value="HTH_LUXR_1"/>
    <property type="match status" value="1"/>
</dbReference>
<evidence type="ECO:0000256" key="2">
    <source>
        <dbReference type="ARBA" id="ARBA00023125"/>
    </source>
</evidence>
<dbReference type="EMBL" id="PYGE01000001">
    <property type="protein sequence ID" value="PSL08309.1"/>
    <property type="molecule type" value="Genomic_DNA"/>
</dbReference>
<sequence>MTTVDARARARVAFEHQAWGEAYEQLTAADRHTALGPDDLERLALAAHLTGRMEKAADGWERAHQVFVAHGETARAVRCAFWLGMTLFLRGHHARGGGWMARGRRLLEEMPADSVERGYLMVPTALQALGSGDPAAASTLFAAVSDIADRFGDPDLVALGRLGRGQSLVTMGQASEGVALLDDAMLTVTTGDVSPLAAGIVYCAVIIACRDIFDLRRAQEWTAALSRWCAEQPDLKPYRGQCLVHRSEIMQLRGEWSDAMAEVQEACAHLADPPGDPVMGSAMYQQGELLRLRGEFTKAEAAYREAGNWGHAAQPGLALLRLAQGRGSDAEAAIRRVIDEATGPVERARVLSAYVEIMLAGGHVEAGRSAADELAATAEAFATPYLRAVAGYAQGAVLLTEGDATAAGSVLRESWTSWCELGAPYEAARARALIGVVCLRMGDTDSASVECDGARRVFEELSAVPDLARLEALFRPAATGSSLTSREVEVLGLVATGMTNQQIAAELVISEHTVRRHVQNIFGRLGLSSRAAATAYAYRHGLL</sequence>
<feature type="domain" description="HTH luxR-type" evidence="4">
    <location>
        <begin position="476"/>
        <end position="541"/>
    </location>
</feature>
<dbReference type="InterPro" id="IPR036388">
    <property type="entry name" value="WH-like_DNA-bd_sf"/>
</dbReference>
<dbReference type="RefSeq" id="WP_106535381.1">
    <property type="nucleotide sequence ID" value="NZ_ML142897.1"/>
</dbReference>
<evidence type="ECO:0000256" key="1">
    <source>
        <dbReference type="ARBA" id="ARBA00023015"/>
    </source>
</evidence>
<dbReference type="PROSITE" id="PS50043">
    <property type="entry name" value="HTH_LUXR_2"/>
    <property type="match status" value="1"/>
</dbReference>
<name>A0A2P8EFS1_9ACTN</name>
<dbReference type="PANTHER" id="PTHR44688:SF16">
    <property type="entry name" value="DNA-BINDING TRANSCRIPTIONAL ACTIVATOR DEVR_DOSR"/>
    <property type="match status" value="1"/>
</dbReference>
<evidence type="ECO:0000313" key="5">
    <source>
        <dbReference type="EMBL" id="PSL08309.1"/>
    </source>
</evidence>